<name>A0A6M4X0H3_9ACTN</name>
<keyword evidence="4" id="KW-1185">Reference proteome</keyword>
<dbReference type="Gene3D" id="3.30.70.100">
    <property type="match status" value="2"/>
</dbReference>
<dbReference type="InterPro" id="IPR011008">
    <property type="entry name" value="Dimeric_a/b-barrel"/>
</dbReference>
<feature type="domain" description="ABM" evidence="2">
    <location>
        <begin position="111"/>
        <end position="200"/>
    </location>
</feature>
<feature type="transmembrane region" description="Helical" evidence="1">
    <location>
        <begin position="295"/>
        <end position="320"/>
    </location>
</feature>
<evidence type="ECO:0000313" key="4">
    <source>
        <dbReference type="Proteomes" id="UP000502665"/>
    </source>
</evidence>
<dbReference type="InterPro" id="IPR007138">
    <property type="entry name" value="ABM_dom"/>
</dbReference>
<dbReference type="PANTHER" id="PTHR40057:SF1">
    <property type="entry name" value="SLR1162 PROTEIN"/>
    <property type="match status" value="1"/>
</dbReference>
<dbReference type="RefSeq" id="WP_171399160.1">
    <property type="nucleotide sequence ID" value="NZ_CP049838.1"/>
</dbReference>
<dbReference type="SUPFAM" id="SSF54909">
    <property type="entry name" value="Dimeric alpha+beta barrel"/>
    <property type="match status" value="2"/>
</dbReference>
<dbReference type="InterPro" id="IPR038762">
    <property type="entry name" value="ABM_predict"/>
</dbReference>
<feature type="transmembrane region" description="Helical" evidence="1">
    <location>
        <begin position="226"/>
        <end position="244"/>
    </location>
</feature>
<evidence type="ECO:0000259" key="2">
    <source>
        <dbReference type="PROSITE" id="PS51725"/>
    </source>
</evidence>
<accession>A0A6M4X0H3</accession>
<keyword evidence="1" id="KW-1133">Transmembrane helix</keyword>
<dbReference type="PANTHER" id="PTHR40057">
    <property type="entry name" value="SLR1162 PROTEIN"/>
    <property type="match status" value="1"/>
</dbReference>
<keyword evidence="3" id="KW-0560">Oxidoreductase</keyword>
<keyword evidence="3" id="KW-0503">Monooxygenase</keyword>
<evidence type="ECO:0000256" key="1">
    <source>
        <dbReference type="SAM" id="Phobius"/>
    </source>
</evidence>
<dbReference type="PROSITE" id="PS51725">
    <property type="entry name" value="ABM"/>
    <property type="match status" value="1"/>
</dbReference>
<gene>
    <name evidence="3" type="ORF">G9272_28620</name>
</gene>
<reference evidence="3" key="1">
    <citation type="submission" date="2020-03" db="EMBL/GenBank/DDBJ databases">
        <title>Molecular networking-based the target discovery of potent antiproliferative macrolactams: 5/6/7/16 polycyclic ansamycins and glycosylated trienomycin from Streptomyces cacaoi subsp. asoensis.</title>
        <authorList>
            <person name="Liu L.-L."/>
        </authorList>
    </citation>
    <scope>NUCLEOTIDE SEQUENCE [LARGE SCALE GENOMIC DNA]</scope>
    <source>
        <strain evidence="3">H2S5</strain>
    </source>
</reference>
<protein>
    <submittedName>
        <fullName evidence="3">Antibiotic biosynthesis monooxygenase</fullName>
    </submittedName>
</protein>
<sequence length="323" mass="36224">MTTEQHRSAGATAIIGQKVLPGLEQAYESWQEDVNAAAADYAGYLGVEVSRPTDLQPEWVVVYRFDSVAHLQAWINSATRQRLLDVGDKYLDGPGTQQVVSGGTRPTDPLVTVVVTHRVDPAHVDEFLAWQRRMNQAEGRFEGFRGTEIFRPIEGVQDDWTTLYRFDSAEHLDAWLTSDKRRQVLAEGKKFDDFRLRTIDNSFGSWFAFDENGKEAPPPSETKTSLAVWVGLYPTVVLLTLALSPLGMPFWLGLLVGNLLSSFLMSFLTMPHYVNRLLGRWLRPPPDEPAARTNLVGLGIVAALMAFWVAVFYLVTAQIWTLP</sequence>
<dbReference type="Pfam" id="PF03992">
    <property type="entry name" value="ABM"/>
    <property type="match status" value="2"/>
</dbReference>
<dbReference type="EMBL" id="CP049838">
    <property type="protein sequence ID" value="QJT03756.1"/>
    <property type="molecule type" value="Genomic_DNA"/>
</dbReference>
<keyword evidence="1" id="KW-0812">Transmembrane</keyword>
<dbReference type="GO" id="GO:0004497">
    <property type="term" value="F:monooxygenase activity"/>
    <property type="evidence" value="ECO:0007669"/>
    <property type="project" value="UniProtKB-KW"/>
</dbReference>
<proteinExistence type="predicted"/>
<feature type="transmembrane region" description="Helical" evidence="1">
    <location>
        <begin position="250"/>
        <end position="274"/>
    </location>
</feature>
<dbReference type="Proteomes" id="UP000502665">
    <property type="component" value="Chromosome"/>
</dbReference>
<keyword evidence="1" id="KW-0472">Membrane</keyword>
<organism evidence="3 4">
    <name type="scientific">Streptomyces asoensis</name>
    <dbReference type="NCBI Taxonomy" id="249586"/>
    <lineage>
        <taxon>Bacteria</taxon>
        <taxon>Bacillati</taxon>
        <taxon>Actinomycetota</taxon>
        <taxon>Actinomycetes</taxon>
        <taxon>Kitasatosporales</taxon>
        <taxon>Streptomycetaceae</taxon>
        <taxon>Streptomyces</taxon>
    </lineage>
</organism>
<evidence type="ECO:0000313" key="3">
    <source>
        <dbReference type="EMBL" id="QJT03756.1"/>
    </source>
</evidence>
<dbReference type="AlphaFoldDB" id="A0A6M4X0H3"/>